<keyword evidence="7" id="KW-1185">Reference proteome</keyword>
<proteinExistence type="predicted"/>
<accession>A0A915EEN8</accession>
<protein>
    <submittedName>
        <fullName evidence="8">Uncharacterized protein</fullName>
    </submittedName>
</protein>
<evidence type="ECO:0000313" key="8">
    <source>
        <dbReference type="WBParaSite" id="jg530"/>
    </source>
</evidence>
<evidence type="ECO:0000256" key="1">
    <source>
        <dbReference type="ARBA" id="ARBA00004651"/>
    </source>
</evidence>
<dbReference type="PANTHER" id="PTHR42985">
    <property type="entry name" value="SODIUM-COUPLED MONOCARBOXYLATE TRANSPORTER"/>
    <property type="match status" value="1"/>
</dbReference>
<evidence type="ECO:0000256" key="3">
    <source>
        <dbReference type="ARBA" id="ARBA00022475"/>
    </source>
</evidence>
<keyword evidence="4" id="KW-0915">Sodium</keyword>
<evidence type="ECO:0000313" key="7">
    <source>
        <dbReference type="Proteomes" id="UP000887574"/>
    </source>
</evidence>
<keyword evidence="3" id="KW-1003">Cell membrane</keyword>
<keyword evidence="2" id="KW-0813">Transport</keyword>
<evidence type="ECO:0000256" key="6">
    <source>
        <dbReference type="ARBA" id="ARBA00023201"/>
    </source>
</evidence>
<dbReference type="InterPro" id="IPR038377">
    <property type="entry name" value="Na/Glc_symporter_sf"/>
</dbReference>
<comment type="subcellular location">
    <subcellularLocation>
        <location evidence="1">Cell membrane</location>
        <topology evidence="1">Multi-pass membrane protein</topology>
    </subcellularLocation>
</comment>
<dbReference type="PANTHER" id="PTHR42985:SF40">
    <property type="entry name" value="LD47995P-RELATED"/>
    <property type="match status" value="1"/>
</dbReference>
<name>A0A915EEN8_9BILA</name>
<dbReference type="Proteomes" id="UP000887574">
    <property type="component" value="Unplaced"/>
</dbReference>
<dbReference type="AlphaFoldDB" id="A0A915EEN8"/>
<evidence type="ECO:0000256" key="2">
    <source>
        <dbReference type="ARBA" id="ARBA00022448"/>
    </source>
</evidence>
<evidence type="ECO:0000256" key="4">
    <source>
        <dbReference type="ARBA" id="ARBA00023053"/>
    </source>
</evidence>
<organism evidence="7 8">
    <name type="scientific">Ditylenchus dipsaci</name>
    <dbReference type="NCBI Taxonomy" id="166011"/>
    <lineage>
        <taxon>Eukaryota</taxon>
        <taxon>Metazoa</taxon>
        <taxon>Ecdysozoa</taxon>
        <taxon>Nematoda</taxon>
        <taxon>Chromadorea</taxon>
        <taxon>Rhabditida</taxon>
        <taxon>Tylenchina</taxon>
        <taxon>Tylenchomorpha</taxon>
        <taxon>Sphaerularioidea</taxon>
        <taxon>Anguinidae</taxon>
        <taxon>Anguininae</taxon>
        <taxon>Ditylenchus</taxon>
    </lineage>
</organism>
<evidence type="ECO:0000256" key="5">
    <source>
        <dbReference type="ARBA" id="ARBA00023065"/>
    </source>
</evidence>
<dbReference type="WBParaSite" id="jg530">
    <property type="protein sequence ID" value="jg530"/>
    <property type="gene ID" value="jg530"/>
</dbReference>
<dbReference type="GO" id="GO:0015293">
    <property type="term" value="F:symporter activity"/>
    <property type="evidence" value="ECO:0007669"/>
    <property type="project" value="TreeGrafter"/>
</dbReference>
<keyword evidence="5" id="KW-0406">Ion transport</keyword>
<dbReference type="GO" id="GO:0005886">
    <property type="term" value="C:plasma membrane"/>
    <property type="evidence" value="ECO:0007669"/>
    <property type="project" value="UniProtKB-SubCell"/>
</dbReference>
<sequence length="67" mass="7263">MTAYIGLLMVAYFKWCDPLSLGEIQTADKMAILMASRVLSSMPGLPGIFLATVFSATLSRHLVALTQ</sequence>
<dbReference type="InterPro" id="IPR051163">
    <property type="entry name" value="Sodium:Solute_Symporter_SSF"/>
</dbReference>
<dbReference type="GO" id="GO:0006814">
    <property type="term" value="P:sodium ion transport"/>
    <property type="evidence" value="ECO:0007669"/>
    <property type="project" value="UniProtKB-KW"/>
</dbReference>
<dbReference type="Gene3D" id="1.20.1730.10">
    <property type="entry name" value="Sodium/glucose cotransporter"/>
    <property type="match status" value="1"/>
</dbReference>
<keyword evidence="6" id="KW-0739">Sodium transport</keyword>
<reference evidence="8" key="1">
    <citation type="submission" date="2022-11" db="UniProtKB">
        <authorList>
            <consortium name="WormBaseParasite"/>
        </authorList>
    </citation>
    <scope>IDENTIFICATION</scope>
</reference>
<keyword evidence="3" id="KW-0472">Membrane</keyword>